<evidence type="ECO:0000313" key="3">
    <source>
        <dbReference type="Proteomes" id="UP000250443"/>
    </source>
</evidence>
<dbReference type="AlphaFoldDB" id="A0A2X2BZB0"/>
<gene>
    <name evidence="2" type="ORF">NCTC11842_00343</name>
</gene>
<keyword evidence="1" id="KW-0812">Transmembrane</keyword>
<reference evidence="2 3" key="1">
    <citation type="submission" date="2018-06" db="EMBL/GenBank/DDBJ databases">
        <authorList>
            <consortium name="Pathogen Informatics"/>
            <person name="Doyle S."/>
        </authorList>
    </citation>
    <scope>NUCLEOTIDE SEQUENCE [LARGE SCALE GENOMIC DNA]</scope>
    <source>
        <strain evidence="2 3">NCTC11842</strain>
    </source>
</reference>
<accession>A0A2X2BZB0</accession>
<dbReference type="EMBL" id="UAUF01000002">
    <property type="protein sequence ID" value="SPZ00198.1"/>
    <property type="molecule type" value="Genomic_DNA"/>
</dbReference>
<sequence length="53" mass="5500">MISLGAFMVLIGVICLFLGYADPVFLLSGLGLLSSAAPILYGAMLNGRADKPK</sequence>
<keyword evidence="1" id="KW-0472">Membrane</keyword>
<keyword evidence="1" id="KW-1133">Transmembrane helix</keyword>
<protein>
    <submittedName>
        <fullName evidence="2">Uncharacterized protein</fullName>
    </submittedName>
</protein>
<feature type="transmembrane region" description="Helical" evidence="1">
    <location>
        <begin position="31"/>
        <end position="49"/>
    </location>
</feature>
<name>A0A2X2BZB0_PSELU</name>
<proteinExistence type="predicted"/>
<evidence type="ECO:0000313" key="2">
    <source>
        <dbReference type="EMBL" id="SPZ00198.1"/>
    </source>
</evidence>
<dbReference type="Proteomes" id="UP000250443">
    <property type="component" value="Unassembled WGS sequence"/>
</dbReference>
<organism evidence="2 3">
    <name type="scientific">Pseudomonas luteola</name>
    <dbReference type="NCBI Taxonomy" id="47886"/>
    <lineage>
        <taxon>Bacteria</taxon>
        <taxon>Pseudomonadati</taxon>
        <taxon>Pseudomonadota</taxon>
        <taxon>Gammaproteobacteria</taxon>
        <taxon>Pseudomonadales</taxon>
        <taxon>Pseudomonadaceae</taxon>
        <taxon>Pseudomonas</taxon>
    </lineage>
</organism>
<evidence type="ECO:0000256" key="1">
    <source>
        <dbReference type="SAM" id="Phobius"/>
    </source>
</evidence>